<proteinExistence type="predicted"/>
<accession>A0ABV7CFK4</accession>
<dbReference type="Pfam" id="PF04402">
    <property type="entry name" value="SIMPL"/>
    <property type="match status" value="1"/>
</dbReference>
<feature type="signal peptide" evidence="1">
    <location>
        <begin position="1"/>
        <end position="18"/>
    </location>
</feature>
<keyword evidence="1" id="KW-0732">Signal</keyword>
<organism evidence="2 3">
    <name type="scientific">Pseudoalteromonas fenneropenaei</name>
    <dbReference type="NCBI Taxonomy" id="1737459"/>
    <lineage>
        <taxon>Bacteria</taxon>
        <taxon>Pseudomonadati</taxon>
        <taxon>Pseudomonadota</taxon>
        <taxon>Gammaproteobacteria</taxon>
        <taxon>Alteromonadales</taxon>
        <taxon>Pseudoalteromonadaceae</taxon>
        <taxon>Pseudoalteromonas</taxon>
    </lineage>
</organism>
<comment type="caution">
    <text evidence="2">The sequence shown here is derived from an EMBL/GenBank/DDBJ whole genome shotgun (WGS) entry which is preliminary data.</text>
</comment>
<dbReference type="PANTHER" id="PTHR34387:SF1">
    <property type="entry name" value="PERIPLASMIC IMMUNOGENIC PROTEIN"/>
    <property type="match status" value="1"/>
</dbReference>
<gene>
    <name evidence="2" type="ORF">ACFOEE_02250</name>
</gene>
<dbReference type="Gene3D" id="3.30.110.170">
    <property type="entry name" value="Protein of unknown function (DUF541), domain 1"/>
    <property type="match status" value="1"/>
</dbReference>
<keyword evidence="3" id="KW-1185">Reference proteome</keyword>
<dbReference type="EMBL" id="JBHRSD010000002">
    <property type="protein sequence ID" value="MFC3031348.1"/>
    <property type="molecule type" value="Genomic_DNA"/>
</dbReference>
<sequence length="234" mass="26032">MKKLLASALLFCSLTATAGSLPEAPHLYVQGQAKLQVKPDRATIRMAINDQQMQVADAKRNVDAVMAKAIGIAKKFNIIEKDIHAEQLNVYRQNTYNRETNQQEFAGFRVTRTLNLTLSDVDKYPELLQALVEAGVNEFYDTQFSVAEHNNILKTVQKAAIKDAKLAAKELAKDFDVKLGKLYSVSFAPMDTPVVPFLRAQAKMMDAESSNVGNAYNTGYITIDAQVYAVYFID</sequence>
<evidence type="ECO:0000256" key="1">
    <source>
        <dbReference type="SAM" id="SignalP"/>
    </source>
</evidence>
<dbReference type="Proteomes" id="UP001595453">
    <property type="component" value="Unassembled WGS sequence"/>
</dbReference>
<dbReference type="RefSeq" id="WP_377120488.1">
    <property type="nucleotide sequence ID" value="NZ_JBHRSD010000002.1"/>
</dbReference>
<name>A0ABV7CFK4_9GAMM</name>
<evidence type="ECO:0000313" key="3">
    <source>
        <dbReference type="Proteomes" id="UP001595453"/>
    </source>
</evidence>
<dbReference type="InterPro" id="IPR052022">
    <property type="entry name" value="26kDa_periplasmic_antigen"/>
</dbReference>
<dbReference type="Gene3D" id="3.30.70.2970">
    <property type="entry name" value="Protein of unknown function (DUF541), domain 2"/>
    <property type="match status" value="1"/>
</dbReference>
<feature type="chain" id="PRO_5047499396" evidence="1">
    <location>
        <begin position="19"/>
        <end position="234"/>
    </location>
</feature>
<reference evidence="3" key="1">
    <citation type="journal article" date="2019" name="Int. J. Syst. Evol. Microbiol.">
        <title>The Global Catalogue of Microorganisms (GCM) 10K type strain sequencing project: providing services to taxonomists for standard genome sequencing and annotation.</title>
        <authorList>
            <consortium name="The Broad Institute Genomics Platform"/>
            <consortium name="The Broad Institute Genome Sequencing Center for Infectious Disease"/>
            <person name="Wu L."/>
            <person name="Ma J."/>
        </authorList>
    </citation>
    <scope>NUCLEOTIDE SEQUENCE [LARGE SCALE GENOMIC DNA]</scope>
    <source>
        <strain evidence="3">KCTC 42730</strain>
    </source>
</reference>
<dbReference type="InterPro" id="IPR007497">
    <property type="entry name" value="SIMPL/DUF541"/>
</dbReference>
<dbReference type="PANTHER" id="PTHR34387">
    <property type="entry name" value="SLR1258 PROTEIN"/>
    <property type="match status" value="1"/>
</dbReference>
<evidence type="ECO:0000313" key="2">
    <source>
        <dbReference type="EMBL" id="MFC3031348.1"/>
    </source>
</evidence>
<protein>
    <submittedName>
        <fullName evidence="2">SIMPL domain-containing protein</fullName>
    </submittedName>
</protein>